<protein>
    <submittedName>
        <fullName evidence="2">Molybdopterin-guanine dinucleotide biosynthesis protein B</fullName>
    </submittedName>
</protein>
<accession>A0ABT9W3E0</accession>
<sequence>MRKAISMSESGINAPDFVNVLQVVGYKNSGKTTWVSFLVNWLSQKGKKVATIKHDAHGFSLDQPNTDTWSHQQAGAALTLIQSPNGMGIISNHKQEHPLQQLIHYISIIDQYDMIIVEGYKLESYPKMLLIRNPADFKLLSLLEAIEVVLFWNEEDLKYYNERDNEDKKEQNGLRDEEIGSFFPTCPAFLIEDEEGIMSWMESYLSKEGKHG</sequence>
<comment type="caution">
    <text evidence="2">The sequence shown here is derived from an EMBL/GenBank/DDBJ whole genome shotgun (WGS) entry which is preliminary data.</text>
</comment>
<evidence type="ECO:0000259" key="1">
    <source>
        <dbReference type="Pfam" id="PF03205"/>
    </source>
</evidence>
<dbReference type="NCBIfam" id="TIGR00176">
    <property type="entry name" value="mobB"/>
    <property type="match status" value="1"/>
</dbReference>
<dbReference type="InterPro" id="IPR027417">
    <property type="entry name" value="P-loop_NTPase"/>
</dbReference>
<dbReference type="Pfam" id="PF03205">
    <property type="entry name" value="MobB"/>
    <property type="match status" value="1"/>
</dbReference>
<dbReference type="RefSeq" id="WP_343834815.1">
    <property type="nucleotide sequence ID" value="NZ_BAAADK010000049.1"/>
</dbReference>
<dbReference type="InterPro" id="IPR052539">
    <property type="entry name" value="MGD_biosynthesis_adapter"/>
</dbReference>
<organism evidence="2 3">
    <name type="scientific">Caldalkalibacillus horti</name>
    <dbReference type="NCBI Taxonomy" id="77523"/>
    <lineage>
        <taxon>Bacteria</taxon>
        <taxon>Bacillati</taxon>
        <taxon>Bacillota</taxon>
        <taxon>Bacilli</taxon>
        <taxon>Bacillales</taxon>
        <taxon>Bacillaceae</taxon>
        <taxon>Caldalkalibacillus</taxon>
    </lineage>
</organism>
<dbReference type="Gene3D" id="3.40.50.300">
    <property type="entry name" value="P-loop containing nucleotide triphosphate hydrolases"/>
    <property type="match status" value="1"/>
</dbReference>
<reference evidence="2 3" key="1">
    <citation type="submission" date="2023-07" db="EMBL/GenBank/DDBJ databases">
        <title>Genomic Encyclopedia of Type Strains, Phase IV (KMG-IV): sequencing the most valuable type-strain genomes for metagenomic binning, comparative biology and taxonomic classification.</title>
        <authorList>
            <person name="Goeker M."/>
        </authorList>
    </citation>
    <scope>NUCLEOTIDE SEQUENCE [LARGE SCALE GENOMIC DNA]</scope>
    <source>
        <strain evidence="2 3">DSM 12751</strain>
    </source>
</reference>
<dbReference type="PANTHER" id="PTHR40072:SF1">
    <property type="entry name" value="MOLYBDOPTERIN-GUANINE DINUCLEOTIDE BIOSYNTHESIS ADAPTER PROTEIN"/>
    <property type="match status" value="1"/>
</dbReference>
<dbReference type="EMBL" id="JAUSTY010000020">
    <property type="protein sequence ID" value="MDQ0167773.1"/>
    <property type="molecule type" value="Genomic_DNA"/>
</dbReference>
<dbReference type="Proteomes" id="UP001235840">
    <property type="component" value="Unassembled WGS sequence"/>
</dbReference>
<gene>
    <name evidence="2" type="ORF">J2S11_003702</name>
</gene>
<name>A0ABT9W3E0_9BACI</name>
<dbReference type="InterPro" id="IPR004435">
    <property type="entry name" value="MobB_dom"/>
</dbReference>
<dbReference type="PANTHER" id="PTHR40072">
    <property type="entry name" value="MOLYBDOPTERIN-GUANINE DINUCLEOTIDE BIOSYNTHESIS ADAPTER PROTEIN-RELATED"/>
    <property type="match status" value="1"/>
</dbReference>
<dbReference type="SUPFAM" id="SSF52540">
    <property type="entry name" value="P-loop containing nucleoside triphosphate hydrolases"/>
    <property type="match status" value="1"/>
</dbReference>
<proteinExistence type="predicted"/>
<evidence type="ECO:0000313" key="3">
    <source>
        <dbReference type="Proteomes" id="UP001235840"/>
    </source>
</evidence>
<evidence type="ECO:0000313" key="2">
    <source>
        <dbReference type="EMBL" id="MDQ0167773.1"/>
    </source>
</evidence>
<keyword evidence="3" id="KW-1185">Reference proteome</keyword>
<feature type="domain" description="Molybdopterin-guanine dinucleotide biosynthesis protein B (MobB)" evidence="1">
    <location>
        <begin position="20"/>
        <end position="138"/>
    </location>
</feature>